<dbReference type="EMBL" id="CAADFA010000106">
    <property type="protein sequence ID" value="VFJ52192.1"/>
    <property type="molecule type" value="Genomic_DNA"/>
</dbReference>
<sequence>MNVAVDSQRLIRAWLALRSVAPVSHIESEGDYEQATALLNGLLDIVRDDANHPLYSLVSVVGDLIEAYEIGHESPSEASPQTNKA</sequence>
<name>A0A450SGK0_9GAMM</name>
<evidence type="ECO:0000313" key="1">
    <source>
        <dbReference type="EMBL" id="VFJ45996.1"/>
    </source>
</evidence>
<organism evidence="2">
    <name type="scientific">Candidatus Kentrum sp. FM</name>
    <dbReference type="NCBI Taxonomy" id="2126340"/>
    <lineage>
        <taxon>Bacteria</taxon>
        <taxon>Pseudomonadati</taxon>
        <taxon>Pseudomonadota</taxon>
        <taxon>Gammaproteobacteria</taxon>
        <taxon>Candidatus Kentrum</taxon>
    </lineage>
</organism>
<dbReference type="EMBL" id="CAADEZ010000031">
    <property type="protein sequence ID" value="VFJ45996.1"/>
    <property type="molecule type" value="Genomic_DNA"/>
</dbReference>
<evidence type="ECO:0000313" key="2">
    <source>
        <dbReference type="EMBL" id="VFJ52192.1"/>
    </source>
</evidence>
<protein>
    <submittedName>
        <fullName evidence="2">HTH-type transcriptional regulator / antitoxin HigA</fullName>
    </submittedName>
</protein>
<evidence type="ECO:0000313" key="3">
    <source>
        <dbReference type="EMBL" id="VFK09139.1"/>
    </source>
</evidence>
<gene>
    <name evidence="1" type="ORF">BECKFM1743A_GA0114220_100315</name>
    <name evidence="3" type="ORF">BECKFM1743B_GA0114221_1009613</name>
    <name evidence="2" type="ORF">BECKFM1743C_GA0114222_1010613</name>
</gene>
<dbReference type="AlphaFoldDB" id="A0A450SGK0"/>
<reference evidence="2" key="1">
    <citation type="submission" date="2019-02" db="EMBL/GenBank/DDBJ databases">
        <authorList>
            <person name="Gruber-Vodicka R. H."/>
            <person name="Seah K. B. B."/>
        </authorList>
    </citation>
    <scope>NUCLEOTIDE SEQUENCE</scope>
    <source>
        <strain evidence="1">BECK_BZ163</strain>
        <strain evidence="3">BECK_BZ164</strain>
        <strain evidence="2">BECK_BZ165</strain>
    </source>
</reference>
<dbReference type="EMBL" id="CAADFL010000096">
    <property type="protein sequence ID" value="VFK09139.1"/>
    <property type="molecule type" value="Genomic_DNA"/>
</dbReference>
<proteinExistence type="predicted"/>
<accession>A0A450SGK0</accession>